<dbReference type="AlphaFoldDB" id="A0A1X0D9Y7"/>
<dbReference type="PROSITE" id="PS50977">
    <property type="entry name" value="HTH_TETR_2"/>
    <property type="match status" value="1"/>
</dbReference>
<dbReference type="Proteomes" id="UP000192566">
    <property type="component" value="Unassembled WGS sequence"/>
</dbReference>
<name>A0A1X0D9Y7_MYCHE</name>
<dbReference type="PANTHER" id="PTHR30055:SF200">
    <property type="entry name" value="HTH-TYPE TRANSCRIPTIONAL REPRESSOR BDCR"/>
    <property type="match status" value="1"/>
</dbReference>
<evidence type="ECO:0000259" key="3">
    <source>
        <dbReference type="PROSITE" id="PS50977"/>
    </source>
</evidence>
<dbReference type="InterPro" id="IPR036271">
    <property type="entry name" value="Tet_transcr_reg_TetR-rel_C_sf"/>
</dbReference>
<protein>
    <submittedName>
        <fullName evidence="4">TetR family transcriptional regulator</fullName>
    </submittedName>
</protein>
<comment type="caution">
    <text evidence="4">The sequence shown here is derived from an EMBL/GenBank/DDBJ whole genome shotgun (WGS) entry which is preliminary data.</text>
</comment>
<evidence type="ECO:0000256" key="2">
    <source>
        <dbReference type="PROSITE-ProRule" id="PRU00335"/>
    </source>
</evidence>
<accession>A0A1X0D9Y7</accession>
<dbReference type="GO" id="GO:0003700">
    <property type="term" value="F:DNA-binding transcription factor activity"/>
    <property type="evidence" value="ECO:0007669"/>
    <property type="project" value="TreeGrafter"/>
</dbReference>
<organism evidence="4 5">
    <name type="scientific">Mycobacterium heidelbergense</name>
    <dbReference type="NCBI Taxonomy" id="53376"/>
    <lineage>
        <taxon>Bacteria</taxon>
        <taxon>Bacillati</taxon>
        <taxon>Actinomycetota</taxon>
        <taxon>Actinomycetes</taxon>
        <taxon>Mycobacteriales</taxon>
        <taxon>Mycobacteriaceae</taxon>
        <taxon>Mycobacterium</taxon>
        <taxon>Mycobacterium simiae complex</taxon>
    </lineage>
</organism>
<feature type="DNA-binding region" description="H-T-H motif" evidence="2">
    <location>
        <begin position="39"/>
        <end position="58"/>
    </location>
</feature>
<dbReference type="OrthoDB" id="3469831at2"/>
<dbReference type="InterPro" id="IPR023772">
    <property type="entry name" value="DNA-bd_HTH_TetR-type_CS"/>
</dbReference>
<keyword evidence="5" id="KW-1185">Reference proteome</keyword>
<reference evidence="4 5" key="1">
    <citation type="submission" date="2017-02" db="EMBL/GenBank/DDBJ databases">
        <title>The new phylogeny of genus Mycobacterium.</title>
        <authorList>
            <person name="Tortoli E."/>
            <person name="Trovato A."/>
            <person name="Cirillo D.M."/>
        </authorList>
    </citation>
    <scope>NUCLEOTIDE SEQUENCE [LARGE SCALE GENOMIC DNA]</scope>
    <source>
        <strain evidence="4 5">DSM 44471</strain>
    </source>
</reference>
<dbReference type="SUPFAM" id="SSF48498">
    <property type="entry name" value="Tetracyclin repressor-like, C-terminal domain"/>
    <property type="match status" value="1"/>
</dbReference>
<sequence>MSGPLSRRRNKLAPDPDVRCAILTAASQSVHDQGVRGLSIATVLERAHLSTRAFYRHFESKDHLVAAVFLELARLETQRLRGKMADTTSPVEAVVAWIDGRLDLVFGENTGFDLRRPFLEAQWSASSAPELVSPAYSVILEPLVEQLRRGLELGVFQDIMPVAAAKSIHGVLWASTQRQWATRHWDRTEVRERALRFCLRGLGVAPEAIEEITRCAVVGL</sequence>
<dbReference type="InterPro" id="IPR009057">
    <property type="entry name" value="Homeodomain-like_sf"/>
</dbReference>
<dbReference type="PANTHER" id="PTHR30055">
    <property type="entry name" value="HTH-TYPE TRANSCRIPTIONAL REGULATOR RUTR"/>
    <property type="match status" value="1"/>
</dbReference>
<feature type="domain" description="HTH tetR-type" evidence="3">
    <location>
        <begin position="16"/>
        <end position="76"/>
    </location>
</feature>
<dbReference type="GO" id="GO:0000976">
    <property type="term" value="F:transcription cis-regulatory region binding"/>
    <property type="evidence" value="ECO:0007669"/>
    <property type="project" value="TreeGrafter"/>
</dbReference>
<dbReference type="InterPro" id="IPR001647">
    <property type="entry name" value="HTH_TetR"/>
</dbReference>
<dbReference type="Pfam" id="PF00440">
    <property type="entry name" value="TetR_N"/>
    <property type="match status" value="1"/>
</dbReference>
<evidence type="ECO:0000313" key="5">
    <source>
        <dbReference type="Proteomes" id="UP000192566"/>
    </source>
</evidence>
<dbReference type="PRINTS" id="PR00455">
    <property type="entry name" value="HTHTETR"/>
</dbReference>
<dbReference type="SUPFAM" id="SSF46689">
    <property type="entry name" value="Homeodomain-like"/>
    <property type="match status" value="1"/>
</dbReference>
<proteinExistence type="predicted"/>
<evidence type="ECO:0000256" key="1">
    <source>
        <dbReference type="ARBA" id="ARBA00023125"/>
    </source>
</evidence>
<dbReference type="Gene3D" id="1.10.357.10">
    <property type="entry name" value="Tetracycline Repressor, domain 2"/>
    <property type="match status" value="1"/>
</dbReference>
<dbReference type="EMBL" id="MVHR01000054">
    <property type="protein sequence ID" value="ORA68570.1"/>
    <property type="molecule type" value="Genomic_DNA"/>
</dbReference>
<dbReference type="InterPro" id="IPR050109">
    <property type="entry name" value="HTH-type_TetR-like_transc_reg"/>
</dbReference>
<dbReference type="PROSITE" id="PS01081">
    <property type="entry name" value="HTH_TETR_1"/>
    <property type="match status" value="1"/>
</dbReference>
<evidence type="ECO:0000313" key="4">
    <source>
        <dbReference type="EMBL" id="ORA68570.1"/>
    </source>
</evidence>
<gene>
    <name evidence="4" type="ORF">BST25_22020</name>
</gene>
<keyword evidence="1 2" id="KW-0238">DNA-binding</keyword>
<dbReference type="STRING" id="53376.BST25_22020"/>
<dbReference type="RefSeq" id="WP_083077311.1">
    <property type="nucleotide sequence ID" value="NZ_AP022615.1"/>
</dbReference>